<proteinExistence type="predicted"/>
<organism evidence="1 2">
    <name type="scientific">Methylobacterium nodulans (strain LMG 21967 / CNCM I-2342 / ORS 2060)</name>
    <dbReference type="NCBI Taxonomy" id="460265"/>
    <lineage>
        <taxon>Bacteria</taxon>
        <taxon>Pseudomonadati</taxon>
        <taxon>Pseudomonadota</taxon>
        <taxon>Alphaproteobacteria</taxon>
        <taxon>Hyphomicrobiales</taxon>
        <taxon>Methylobacteriaceae</taxon>
        <taxon>Methylobacterium</taxon>
    </lineage>
</organism>
<evidence type="ECO:0000313" key="2">
    <source>
        <dbReference type="Proteomes" id="UP000008207"/>
    </source>
</evidence>
<dbReference type="OrthoDB" id="8082225at2"/>
<protein>
    <submittedName>
        <fullName evidence="1">Uncharacterized protein</fullName>
    </submittedName>
</protein>
<dbReference type="EMBL" id="CP001349">
    <property type="protein sequence ID" value="ACL59126.1"/>
    <property type="molecule type" value="Genomic_DNA"/>
</dbReference>
<accession>B8IA63</accession>
<gene>
    <name evidence="1" type="ordered locus">Mnod_4250</name>
</gene>
<dbReference type="RefSeq" id="WP_015930774.1">
    <property type="nucleotide sequence ID" value="NC_011894.1"/>
</dbReference>
<sequence length="189" mass="20380">MRARPALDPEREQARGLPLGRADFAAFRRRGVEGRHLACARHGVDLVLRDLVVFGKRQRFGFARHDGGEGPGAVEAYTIPARDAGGALVDVVAWDPAAGRLATWLGVVGMLGEDSLWRPLADKEPLVVHRDPVGWLAAGWRGVVVINDALARPALLGAGTLLTQDIAHGEAVEAMLRKVRMPRILVEAP</sequence>
<dbReference type="AlphaFoldDB" id="B8IA63"/>
<reference evidence="1 2" key="1">
    <citation type="submission" date="2009-01" db="EMBL/GenBank/DDBJ databases">
        <title>Complete sequence of chromosome of Methylobacterium nodulans ORS 2060.</title>
        <authorList>
            <consortium name="US DOE Joint Genome Institute"/>
            <person name="Lucas S."/>
            <person name="Copeland A."/>
            <person name="Lapidus A."/>
            <person name="Glavina del Rio T."/>
            <person name="Dalin E."/>
            <person name="Tice H."/>
            <person name="Bruce D."/>
            <person name="Goodwin L."/>
            <person name="Pitluck S."/>
            <person name="Sims D."/>
            <person name="Brettin T."/>
            <person name="Detter J.C."/>
            <person name="Han C."/>
            <person name="Larimer F."/>
            <person name="Land M."/>
            <person name="Hauser L."/>
            <person name="Kyrpides N."/>
            <person name="Ivanova N."/>
            <person name="Marx C.J."/>
            <person name="Richardson P."/>
        </authorList>
    </citation>
    <scope>NUCLEOTIDE SEQUENCE [LARGE SCALE GENOMIC DNA]</scope>
    <source>
        <strain evidence="2">LMG 21967 / CNCM I-2342 / ORS 2060</strain>
    </source>
</reference>
<dbReference type="KEGG" id="mno:Mnod_4250"/>
<dbReference type="Proteomes" id="UP000008207">
    <property type="component" value="Chromosome"/>
</dbReference>
<dbReference type="HOGENOM" id="CLU_1433005_0_0_5"/>
<name>B8IA63_METNO</name>
<keyword evidence="2" id="KW-1185">Reference proteome</keyword>
<evidence type="ECO:0000313" key="1">
    <source>
        <dbReference type="EMBL" id="ACL59126.1"/>
    </source>
</evidence>
<dbReference type="STRING" id="460265.Mnod_4250"/>